<protein>
    <recommendedName>
        <fullName evidence="3">F-box domain-containing protein</fullName>
    </recommendedName>
</protein>
<organism evidence="1 2">
    <name type="scientific">Ephemerocybe angulata</name>
    <dbReference type="NCBI Taxonomy" id="980116"/>
    <lineage>
        <taxon>Eukaryota</taxon>
        <taxon>Fungi</taxon>
        <taxon>Dikarya</taxon>
        <taxon>Basidiomycota</taxon>
        <taxon>Agaricomycotina</taxon>
        <taxon>Agaricomycetes</taxon>
        <taxon>Agaricomycetidae</taxon>
        <taxon>Agaricales</taxon>
        <taxon>Agaricineae</taxon>
        <taxon>Psathyrellaceae</taxon>
        <taxon>Ephemerocybe</taxon>
    </lineage>
</organism>
<comment type="caution">
    <text evidence="1">The sequence shown here is derived from an EMBL/GenBank/DDBJ whole genome shotgun (WGS) entry which is preliminary data.</text>
</comment>
<gene>
    <name evidence="1" type="ORF">D9611_010920</name>
</gene>
<dbReference type="AlphaFoldDB" id="A0A8H5FFP1"/>
<dbReference type="Proteomes" id="UP000541558">
    <property type="component" value="Unassembled WGS sequence"/>
</dbReference>
<evidence type="ECO:0000313" key="2">
    <source>
        <dbReference type="Proteomes" id="UP000541558"/>
    </source>
</evidence>
<dbReference type="EMBL" id="JAACJK010000064">
    <property type="protein sequence ID" value="KAF5335114.1"/>
    <property type="molecule type" value="Genomic_DNA"/>
</dbReference>
<accession>A0A8H5FFP1</accession>
<evidence type="ECO:0000313" key="1">
    <source>
        <dbReference type="EMBL" id="KAF5335114.1"/>
    </source>
</evidence>
<name>A0A8H5FFP1_9AGAR</name>
<evidence type="ECO:0008006" key="3">
    <source>
        <dbReference type="Google" id="ProtNLM"/>
    </source>
</evidence>
<dbReference type="OrthoDB" id="2919606at2759"/>
<dbReference type="Gene3D" id="3.80.10.10">
    <property type="entry name" value="Ribonuclease Inhibitor"/>
    <property type="match status" value="1"/>
</dbReference>
<reference evidence="1 2" key="1">
    <citation type="journal article" date="2020" name="ISME J.">
        <title>Uncovering the hidden diversity of litter-decomposition mechanisms in mushroom-forming fungi.</title>
        <authorList>
            <person name="Floudas D."/>
            <person name="Bentzer J."/>
            <person name="Ahren D."/>
            <person name="Johansson T."/>
            <person name="Persson P."/>
            <person name="Tunlid A."/>
        </authorList>
    </citation>
    <scope>NUCLEOTIDE SEQUENCE [LARGE SCALE GENOMIC DNA]</scope>
    <source>
        <strain evidence="1 2">CBS 175.51</strain>
    </source>
</reference>
<sequence length="666" mass="75210">MLSIAVGFVQRFVSLHSRADALVAQERKTEYSVIPGQLNTSQRPQYYSPDHQESPLSNCRALHAGMRSLPDELLETIFDHTLALSTDRHLSLNQCIMQVCHQWRDLALHFPPLWSTLPDVSWDTPAASSPPPHTARLSGWRDRKRDAVLLYLERSRVHPITFILHIDVNHFNADPLVQEESERLFQVLVSHSHRWANVDLAIPFRLLRIHSDSFKGRLPQLKFLSLKVTNRERGVVKSVDCFDSSSCPSLQHFSLASNNPWGRDELISEMPWAHLKTFTDTRKNPWETRTFAKHAETTDTIRCEITWAHPDQMRKHLESHFPATSITELAIGCTPSALTEPGQAECLYFADELTLPNLTSLKLGFGRVWTPHFSLTHVLSFLRRSGCPLKELDIRDTSFNTSGQTPPTTLSQILALCDKLEELRYTGLIPPSTLKAMTFADPASNINISTPLVPNLHTLRIRAPPNTFSNWFSNLHPALLNDLAKSRTDITTAGPKLSLSISIFFSDRMICCKVFCALERARSESSAGLPVTLQTASMLDGWKDALRSLAEDFGSLLSAAYYKQGWTLNEIVKEMEAYDIIGFEQILLLEEYNILDLLDCATYVEHARIPCAVLYKLPKRLRAVKEKFWGPFVNETDDGRRWVARHGGTSLAYGNESSTVSMPGSL</sequence>
<dbReference type="InterPro" id="IPR032675">
    <property type="entry name" value="LRR_dom_sf"/>
</dbReference>
<proteinExistence type="predicted"/>
<keyword evidence="2" id="KW-1185">Reference proteome</keyword>
<dbReference type="Gene3D" id="1.20.1280.50">
    <property type="match status" value="1"/>
</dbReference>